<dbReference type="GO" id="GO:0000723">
    <property type="term" value="P:telomere maintenance"/>
    <property type="evidence" value="ECO:0007669"/>
    <property type="project" value="InterPro"/>
</dbReference>
<protein>
    <submittedName>
        <fullName evidence="2">ATPase AAA</fullName>
    </submittedName>
</protein>
<keyword evidence="3" id="KW-1185">Reference proteome</keyword>
<dbReference type="InterPro" id="IPR051055">
    <property type="entry name" value="PIF1_helicase"/>
</dbReference>
<dbReference type="Gene3D" id="3.40.50.300">
    <property type="entry name" value="P-loop containing nucleotide triphosphate hydrolases"/>
    <property type="match status" value="2"/>
</dbReference>
<sequence length="529" mass="61367">MSVFIKDFFRREFKAKGLDTDNDQFIHALEIALFSNRSLFLTGRAGTGKTTFLHTLKKLNLDKNMAVVAPTGVAAINAKGKTLHSFFKIDPRQLFLPGDPRLQPNIKNKKLSIFQTFQYRKAQLDVIRKLDLLVIDEVSMVRVEMLDVIDQILRVFRKKMHLPFGGVQLILIGDPFQLPPVVRNEDWDHLKNHYNTRFFYGSHAFQALEPVHIELQKIYRQKDEVFKSLLNRVRENLHTMDDINLLNITVGHYDFKLLDQGFILLGTHNASINQVNAEKLKDLNGTERKYEAIIQNIFPLSMAPFEPQDLILKEGAQVIFMKNNPELKYYNGMIGKVLEMSDSMIKVENNSGFIYEVERETWENIEYIYNEKEDHIESKTIGTFSQFPLKLAWAITVHKSQGLTFDKAILDINRSFEAGQVYVALSRCTSMEGMILKSRIFEYSIKVSADSVNFSKQKSSAAYIEKELELARALVAAKYGFQAYKVGNYIMAKQIFDEIQQVIDITSYPKWDQFLRVKTWMEDRFYTRK</sequence>
<dbReference type="EMBL" id="JMIH01000021">
    <property type="protein sequence ID" value="KEO73529.1"/>
    <property type="molecule type" value="Genomic_DNA"/>
</dbReference>
<accession>A0A074KX43</accession>
<dbReference type="FunFam" id="3.40.50.300:FF:001498">
    <property type="entry name" value="ATP-dependent DNA helicase"/>
    <property type="match status" value="1"/>
</dbReference>
<gene>
    <name evidence="2" type="ORF">EL17_11535</name>
</gene>
<dbReference type="GO" id="GO:0006281">
    <property type="term" value="P:DNA repair"/>
    <property type="evidence" value="ECO:0007669"/>
    <property type="project" value="InterPro"/>
</dbReference>
<proteinExistence type="predicted"/>
<evidence type="ECO:0000259" key="1">
    <source>
        <dbReference type="SMART" id="SM00382"/>
    </source>
</evidence>
<dbReference type="RefSeq" id="WP_051719976.1">
    <property type="nucleotide sequence ID" value="NZ_JMIH01000021.1"/>
</dbReference>
<dbReference type="OrthoDB" id="9763659at2"/>
<feature type="domain" description="AAA+ ATPase" evidence="1">
    <location>
        <begin position="35"/>
        <end position="193"/>
    </location>
</feature>
<dbReference type="InterPro" id="IPR003593">
    <property type="entry name" value="AAA+_ATPase"/>
</dbReference>
<dbReference type="eggNOG" id="COG0507">
    <property type="taxonomic scope" value="Bacteria"/>
</dbReference>
<dbReference type="InterPro" id="IPR010285">
    <property type="entry name" value="DNA_helicase_pif1-like_DEAD"/>
</dbReference>
<dbReference type="PANTHER" id="PTHR47642:SF5">
    <property type="entry name" value="ATP-DEPENDENT DNA HELICASE"/>
    <property type="match status" value="1"/>
</dbReference>
<organism evidence="2 3">
    <name type="scientific">Anditalea andensis</name>
    <dbReference type="NCBI Taxonomy" id="1048983"/>
    <lineage>
        <taxon>Bacteria</taxon>
        <taxon>Pseudomonadati</taxon>
        <taxon>Bacteroidota</taxon>
        <taxon>Cytophagia</taxon>
        <taxon>Cytophagales</taxon>
        <taxon>Cytophagaceae</taxon>
        <taxon>Anditalea</taxon>
    </lineage>
</organism>
<dbReference type="InterPro" id="IPR027417">
    <property type="entry name" value="P-loop_NTPase"/>
</dbReference>
<dbReference type="AlphaFoldDB" id="A0A074KX43"/>
<reference evidence="2 3" key="1">
    <citation type="submission" date="2014-04" db="EMBL/GenBank/DDBJ databases">
        <title>Characterization and application of a salt tolerant electro-active bacterium.</title>
        <authorList>
            <person name="Yang L."/>
            <person name="Wei S."/>
            <person name="Tay Q.X.M."/>
        </authorList>
    </citation>
    <scope>NUCLEOTIDE SEQUENCE [LARGE SCALE GENOMIC DNA]</scope>
    <source>
        <strain evidence="2 3">LY1</strain>
    </source>
</reference>
<dbReference type="SMART" id="SM00382">
    <property type="entry name" value="AAA"/>
    <property type="match status" value="1"/>
</dbReference>
<comment type="caution">
    <text evidence="2">The sequence shown here is derived from an EMBL/GenBank/DDBJ whole genome shotgun (WGS) entry which is preliminary data.</text>
</comment>
<dbReference type="CDD" id="cd18809">
    <property type="entry name" value="SF1_C_RecD"/>
    <property type="match status" value="1"/>
</dbReference>
<name>A0A074KX43_9BACT</name>
<evidence type="ECO:0000313" key="3">
    <source>
        <dbReference type="Proteomes" id="UP000027821"/>
    </source>
</evidence>
<evidence type="ECO:0000313" key="2">
    <source>
        <dbReference type="EMBL" id="KEO73529.1"/>
    </source>
</evidence>
<dbReference type="Pfam" id="PF05970">
    <property type="entry name" value="PIF1"/>
    <property type="match status" value="1"/>
</dbReference>
<dbReference type="PANTHER" id="PTHR47642">
    <property type="entry name" value="ATP-DEPENDENT DNA HELICASE"/>
    <property type="match status" value="1"/>
</dbReference>
<dbReference type="Proteomes" id="UP000027821">
    <property type="component" value="Unassembled WGS sequence"/>
</dbReference>
<dbReference type="STRING" id="1048983.EL17_11535"/>
<dbReference type="SUPFAM" id="SSF52540">
    <property type="entry name" value="P-loop containing nucleoside triphosphate hydrolases"/>
    <property type="match status" value="2"/>
</dbReference>
<dbReference type="GO" id="GO:0003678">
    <property type="term" value="F:DNA helicase activity"/>
    <property type="evidence" value="ECO:0007669"/>
    <property type="project" value="InterPro"/>
</dbReference>